<keyword evidence="1" id="KW-0812">Transmembrane</keyword>
<dbReference type="EMBL" id="JACIHP010000008">
    <property type="protein sequence ID" value="MBB4493158.1"/>
    <property type="molecule type" value="Genomic_DNA"/>
</dbReference>
<accession>A0ABR6JF00</accession>
<evidence type="ECO:0000313" key="2">
    <source>
        <dbReference type="EMBL" id="MBB4493158.1"/>
    </source>
</evidence>
<keyword evidence="1" id="KW-0472">Membrane</keyword>
<keyword evidence="1" id="KW-1133">Transmembrane helix</keyword>
<feature type="transmembrane region" description="Helical" evidence="1">
    <location>
        <begin position="7"/>
        <end position="29"/>
    </location>
</feature>
<evidence type="ECO:0000256" key="1">
    <source>
        <dbReference type="SAM" id="Phobius"/>
    </source>
</evidence>
<sequence>MRDVGQAAVMLVILGAIDVSAPMKAIFALS</sequence>
<proteinExistence type="predicted"/>
<name>A0ABR6JF00_AGRRD</name>
<dbReference type="Proteomes" id="UP000534590">
    <property type="component" value="Unassembled WGS sequence"/>
</dbReference>
<evidence type="ECO:0000313" key="3">
    <source>
        <dbReference type="Proteomes" id="UP000534590"/>
    </source>
</evidence>
<reference evidence="2 3" key="1">
    <citation type="submission" date="2020-08" db="EMBL/GenBank/DDBJ databases">
        <title>Genomic Encyclopedia of Type Strains, Phase IV (KMG-V): Genome sequencing to study the core and pangenomes of soil and plant-associated prokaryotes.</title>
        <authorList>
            <person name="Whitman W."/>
        </authorList>
    </citation>
    <scope>NUCLEOTIDE SEQUENCE [LARGE SCALE GENOMIC DNA]</scope>
    <source>
        <strain evidence="2 3">SEMIA 461</strain>
    </source>
</reference>
<organism evidence="2 3">
    <name type="scientific">Agrobacterium radiobacter</name>
    <dbReference type="NCBI Taxonomy" id="362"/>
    <lineage>
        <taxon>Bacteria</taxon>
        <taxon>Pseudomonadati</taxon>
        <taxon>Pseudomonadota</taxon>
        <taxon>Alphaproteobacteria</taxon>
        <taxon>Hyphomicrobiales</taxon>
        <taxon>Rhizobiaceae</taxon>
        <taxon>Rhizobium/Agrobacterium group</taxon>
        <taxon>Agrobacterium</taxon>
        <taxon>Agrobacterium tumefaciens complex</taxon>
    </lineage>
</organism>
<protein>
    <submittedName>
        <fullName evidence="2">Uncharacterized protein</fullName>
    </submittedName>
</protein>
<comment type="caution">
    <text evidence="2">The sequence shown here is derived from an EMBL/GenBank/DDBJ whole genome shotgun (WGS) entry which is preliminary data.</text>
</comment>
<keyword evidence="3" id="KW-1185">Reference proteome</keyword>
<gene>
    <name evidence="2" type="ORF">GGE40_005010</name>
</gene>